<dbReference type="AlphaFoldDB" id="A0A6L5XEC0"/>
<evidence type="ECO:0000256" key="3">
    <source>
        <dbReference type="ARBA" id="ARBA00022729"/>
    </source>
</evidence>
<comment type="similarity">
    <text evidence="2">Belongs to the SusD family.</text>
</comment>
<keyword evidence="3 6" id="KW-0732">Signal</keyword>
<feature type="chain" id="PRO_5026802846" evidence="6">
    <location>
        <begin position="18"/>
        <end position="567"/>
    </location>
</feature>
<reference evidence="8 9" key="1">
    <citation type="submission" date="2019-08" db="EMBL/GenBank/DDBJ databases">
        <title>In-depth cultivation of the pig gut microbiome towards novel bacterial diversity and tailored functional studies.</title>
        <authorList>
            <person name="Wylensek D."/>
            <person name="Hitch T.C.A."/>
            <person name="Clavel T."/>
        </authorList>
    </citation>
    <scope>NUCLEOTIDE SEQUENCE [LARGE SCALE GENOMIC DNA]</scope>
    <source>
        <strain evidence="8 9">Oil-RF-744-WCA-WT-10</strain>
    </source>
</reference>
<evidence type="ECO:0000256" key="6">
    <source>
        <dbReference type="SAM" id="SignalP"/>
    </source>
</evidence>
<dbReference type="PROSITE" id="PS51257">
    <property type="entry name" value="PROKAR_LIPOPROTEIN"/>
    <property type="match status" value="1"/>
</dbReference>
<name>A0A6L5XEC0_9BACT</name>
<evidence type="ECO:0000313" key="9">
    <source>
        <dbReference type="Proteomes" id="UP000483362"/>
    </source>
</evidence>
<dbReference type="RefSeq" id="WP_154327536.1">
    <property type="nucleotide sequence ID" value="NZ_CP045696.1"/>
</dbReference>
<organism evidence="8 9">
    <name type="scientific">Sodaliphilus pleomorphus</name>
    <dbReference type="NCBI Taxonomy" id="2606626"/>
    <lineage>
        <taxon>Bacteria</taxon>
        <taxon>Pseudomonadati</taxon>
        <taxon>Bacteroidota</taxon>
        <taxon>Bacteroidia</taxon>
        <taxon>Bacteroidales</taxon>
        <taxon>Muribaculaceae</taxon>
        <taxon>Sodaliphilus</taxon>
    </lineage>
</organism>
<dbReference type="InterPro" id="IPR012944">
    <property type="entry name" value="SusD_RagB_dom"/>
</dbReference>
<comment type="caution">
    <text evidence="8">The sequence shown here is derived from an EMBL/GenBank/DDBJ whole genome shotgun (WGS) entry which is preliminary data.</text>
</comment>
<protein>
    <submittedName>
        <fullName evidence="8">RagB/SusD family nutrient uptake outer membrane protein</fullName>
    </submittedName>
</protein>
<dbReference type="Proteomes" id="UP000483362">
    <property type="component" value="Unassembled WGS sequence"/>
</dbReference>
<evidence type="ECO:0000256" key="5">
    <source>
        <dbReference type="ARBA" id="ARBA00023237"/>
    </source>
</evidence>
<evidence type="ECO:0000259" key="7">
    <source>
        <dbReference type="Pfam" id="PF07980"/>
    </source>
</evidence>
<feature type="signal peptide" evidence="6">
    <location>
        <begin position="1"/>
        <end position="17"/>
    </location>
</feature>
<proteinExistence type="inferred from homology"/>
<comment type="subcellular location">
    <subcellularLocation>
        <location evidence="1">Cell outer membrane</location>
    </subcellularLocation>
</comment>
<evidence type="ECO:0000256" key="4">
    <source>
        <dbReference type="ARBA" id="ARBA00023136"/>
    </source>
</evidence>
<accession>A0A6L5XEC0</accession>
<gene>
    <name evidence="8" type="ORF">FYJ29_04690</name>
</gene>
<dbReference type="SUPFAM" id="SSF48452">
    <property type="entry name" value="TPR-like"/>
    <property type="match status" value="1"/>
</dbReference>
<feature type="domain" description="RagB/SusD" evidence="7">
    <location>
        <begin position="274"/>
        <end position="566"/>
    </location>
</feature>
<dbReference type="GO" id="GO:0009279">
    <property type="term" value="C:cell outer membrane"/>
    <property type="evidence" value="ECO:0007669"/>
    <property type="project" value="UniProtKB-SubCell"/>
</dbReference>
<sequence>MKKTILYMLAASTLVLASCDDMLDKQPRSQFVNNPAFWSNENSVLTYSNTMYENYSGYGYGGNGGWFYFKSLSDDQANPDFDNWTFTSVPNTSSYWSDGFAEVRRCNYMIVGLASSSLPAATRNNFMAIARLNRAWQYYQLVREYGDVQWENYAVIDPADPTVQGERTDRDVVIDSVVADLDYAIANLTAQRGANSWSKDMALAMKSDVCLYEGTYCKYRTEAENGKAPDLNRAANYLRQCVDASEQLMTSGRYTLSANYGDVYNSLDLSQNSEVIFWRNYAKDVQGHSTVDYTTGSTAQRGITKDAVDAFLFRDGKPLATTTLDTDDKATLNANGNYVVTKMLANRDKRLGVIIDSVVCFKDHGWARTPGLAEMTSSTGYTVHKYDNLEMGADNPTLYRNGIGTGYTDAPIYWLAVIYLNDAEAKAELGTITQSDLDATINKLQARAGLPDMTLNPAADPANNQGVSNLLWEIRRVRRCELMTDNWYRYWDLVRWHQLDKLDSGKYPNINLGANLSNVANVSVKVDNGYAVATNATRTWDSRNYFFPVPQTQITLNSKTTQNPGWK</sequence>
<dbReference type="Gene3D" id="1.25.40.390">
    <property type="match status" value="1"/>
</dbReference>
<evidence type="ECO:0000256" key="1">
    <source>
        <dbReference type="ARBA" id="ARBA00004442"/>
    </source>
</evidence>
<keyword evidence="5" id="KW-0998">Cell outer membrane</keyword>
<dbReference type="InterPro" id="IPR011990">
    <property type="entry name" value="TPR-like_helical_dom_sf"/>
</dbReference>
<dbReference type="EMBL" id="VULT01000005">
    <property type="protein sequence ID" value="MSS17062.1"/>
    <property type="molecule type" value="Genomic_DNA"/>
</dbReference>
<keyword evidence="4" id="KW-0472">Membrane</keyword>
<keyword evidence="9" id="KW-1185">Reference proteome</keyword>
<dbReference type="Pfam" id="PF07980">
    <property type="entry name" value="SusD_RagB"/>
    <property type="match status" value="1"/>
</dbReference>
<evidence type="ECO:0000256" key="2">
    <source>
        <dbReference type="ARBA" id="ARBA00006275"/>
    </source>
</evidence>
<evidence type="ECO:0000313" key="8">
    <source>
        <dbReference type="EMBL" id="MSS17062.1"/>
    </source>
</evidence>